<dbReference type="Gene3D" id="2.170.140.10">
    <property type="entry name" value="Chitin binding domain"/>
    <property type="match status" value="3"/>
</dbReference>
<feature type="compositionally biased region" description="Pro residues" evidence="6">
    <location>
        <begin position="107"/>
        <end position="120"/>
    </location>
</feature>
<feature type="chain" id="PRO_5044560713" evidence="7">
    <location>
        <begin position="20"/>
        <end position="273"/>
    </location>
</feature>
<evidence type="ECO:0000256" key="7">
    <source>
        <dbReference type="SAM" id="SignalP"/>
    </source>
</evidence>
<evidence type="ECO:0000313" key="9">
    <source>
        <dbReference type="EnsemblMetazoa" id="MDOA007551-PA"/>
    </source>
</evidence>
<keyword evidence="10" id="KW-1185">Reference proteome</keyword>
<dbReference type="SMART" id="SM00494">
    <property type="entry name" value="ChtBD2"/>
    <property type="match status" value="3"/>
</dbReference>
<dbReference type="AlphaFoldDB" id="A0A1I8MQX3"/>
<organism evidence="9">
    <name type="scientific">Musca domestica</name>
    <name type="common">House fly</name>
    <dbReference type="NCBI Taxonomy" id="7370"/>
    <lineage>
        <taxon>Eukaryota</taxon>
        <taxon>Metazoa</taxon>
        <taxon>Ecdysozoa</taxon>
        <taxon>Arthropoda</taxon>
        <taxon>Hexapoda</taxon>
        <taxon>Insecta</taxon>
        <taxon>Pterygota</taxon>
        <taxon>Neoptera</taxon>
        <taxon>Endopterygota</taxon>
        <taxon>Diptera</taxon>
        <taxon>Brachycera</taxon>
        <taxon>Muscomorpha</taxon>
        <taxon>Muscoidea</taxon>
        <taxon>Muscidae</taxon>
        <taxon>Musca</taxon>
    </lineage>
</organism>
<evidence type="ECO:0000256" key="3">
    <source>
        <dbReference type="ARBA" id="ARBA00022737"/>
    </source>
</evidence>
<feature type="compositionally biased region" description="Acidic residues" evidence="6">
    <location>
        <begin position="85"/>
        <end position="105"/>
    </location>
</feature>
<evidence type="ECO:0000256" key="5">
    <source>
        <dbReference type="ARBA" id="ARBA00023180"/>
    </source>
</evidence>
<dbReference type="PANTHER" id="PTHR23301:SF0">
    <property type="entry name" value="CHITIN-BINDING TYPE-2 DOMAIN-CONTAINING PROTEIN-RELATED"/>
    <property type="match status" value="1"/>
</dbReference>
<proteinExistence type="predicted"/>
<dbReference type="Proteomes" id="UP001652621">
    <property type="component" value="Unplaced"/>
</dbReference>
<name>A0A1I8MQX3_MUSDO</name>
<keyword evidence="4" id="KW-1015">Disulfide bond</keyword>
<reference evidence="11" key="2">
    <citation type="submission" date="2025-04" db="UniProtKB">
        <authorList>
            <consortium name="RefSeq"/>
        </authorList>
    </citation>
    <scope>IDENTIFICATION</scope>
    <source>
        <strain evidence="11">Aabys</strain>
    </source>
</reference>
<dbReference type="VEuPathDB" id="VectorBase:MDOMA2_003744"/>
<feature type="region of interest" description="Disordered" evidence="6">
    <location>
        <begin position="72"/>
        <end position="150"/>
    </location>
</feature>
<dbReference type="PROSITE" id="PS50940">
    <property type="entry name" value="CHIT_BIND_II"/>
    <property type="match status" value="3"/>
</dbReference>
<feature type="domain" description="Chitin-binding type-2" evidence="8">
    <location>
        <begin position="22"/>
        <end position="77"/>
    </location>
</feature>
<feature type="compositionally biased region" description="Low complexity" evidence="6">
    <location>
        <begin position="121"/>
        <end position="136"/>
    </location>
</feature>
<protein>
    <submittedName>
        <fullName evidence="11">Uncharacterized protein LOC101899985</fullName>
    </submittedName>
</protein>
<dbReference type="VEuPathDB" id="VectorBase:MDOA007551"/>
<feature type="signal peptide" evidence="7">
    <location>
        <begin position="1"/>
        <end position="19"/>
    </location>
</feature>
<dbReference type="STRING" id="7370.A0A1I8MQX3"/>
<evidence type="ECO:0000313" key="10">
    <source>
        <dbReference type="Proteomes" id="UP001652621"/>
    </source>
</evidence>
<feature type="domain" description="Chitin-binding type-2" evidence="8">
    <location>
        <begin position="214"/>
        <end position="270"/>
    </location>
</feature>
<evidence type="ECO:0000259" key="8">
    <source>
        <dbReference type="PROSITE" id="PS50940"/>
    </source>
</evidence>
<sequence length="273" mass="29807">MSKVLVLTVVWCMLCLAAGETFDECEGAEPGTYVASSQSCSAFIYCDGEDSILDECEEGLYFDGEECDDKDNVECPLDNANGGDGDGDGEEGGDGDGEEDPEETPEAPAPQPSVTKPPPVTTAATSAPTTPIDSTPEIIDVPPIVRDTCPPNDDPNQIVLIGNSNSCSDYYVCYHGNAIAMHCMDHLHFNAASGKCDFPENANCKLAVQTPTEFNKCLPHMSEFFPHPTKCNYFYYCIKGYQTLQQCPFYYGWDFEKRTCIRMSQAKCYNGSS</sequence>
<evidence type="ECO:0000313" key="11">
    <source>
        <dbReference type="RefSeq" id="XP_005186928.2"/>
    </source>
</evidence>
<dbReference type="OrthoDB" id="6020543at2759"/>
<evidence type="ECO:0000256" key="4">
    <source>
        <dbReference type="ARBA" id="ARBA00023157"/>
    </source>
</evidence>
<keyword evidence="2 7" id="KW-0732">Signal</keyword>
<dbReference type="GO" id="GO:0008061">
    <property type="term" value="F:chitin binding"/>
    <property type="evidence" value="ECO:0007669"/>
    <property type="project" value="UniProtKB-KW"/>
</dbReference>
<dbReference type="PANTHER" id="PTHR23301">
    <property type="entry name" value="CHITIN BINDING PERITROPHIN-A"/>
    <property type="match status" value="1"/>
</dbReference>
<keyword evidence="3" id="KW-0677">Repeat</keyword>
<evidence type="ECO:0000256" key="1">
    <source>
        <dbReference type="ARBA" id="ARBA00022669"/>
    </source>
</evidence>
<dbReference type="GO" id="GO:0005576">
    <property type="term" value="C:extracellular region"/>
    <property type="evidence" value="ECO:0007669"/>
    <property type="project" value="InterPro"/>
</dbReference>
<gene>
    <name evidence="9" type="primary">101899985</name>
    <name evidence="11" type="synonym">LOC101899985</name>
</gene>
<dbReference type="SUPFAM" id="SSF57625">
    <property type="entry name" value="Invertebrate chitin-binding proteins"/>
    <property type="match status" value="3"/>
</dbReference>
<dbReference type="Pfam" id="PF01607">
    <property type="entry name" value="CBM_14"/>
    <property type="match status" value="3"/>
</dbReference>
<reference evidence="9" key="1">
    <citation type="submission" date="2020-05" db="UniProtKB">
        <authorList>
            <consortium name="EnsemblMetazoa"/>
        </authorList>
    </citation>
    <scope>IDENTIFICATION</scope>
    <source>
        <strain evidence="9">Aabys</strain>
    </source>
</reference>
<dbReference type="EnsemblMetazoa" id="MDOA007551-RA">
    <property type="protein sequence ID" value="MDOA007551-PA"/>
    <property type="gene ID" value="MDOA007551"/>
</dbReference>
<dbReference type="InterPro" id="IPR002557">
    <property type="entry name" value="Chitin-bd_dom"/>
</dbReference>
<dbReference type="KEGG" id="mde:101899985"/>
<dbReference type="eggNOG" id="ENOG502TB24">
    <property type="taxonomic scope" value="Eukaryota"/>
</dbReference>
<keyword evidence="1" id="KW-0147">Chitin-binding</keyword>
<keyword evidence="5" id="KW-0325">Glycoprotein</keyword>
<dbReference type="InterPro" id="IPR051940">
    <property type="entry name" value="Chitin_bind-dev_reg"/>
</dbReference>
<evidence type="ECO:0000256" key="6">
    <source>
        <dbReference type="SAM" id="MobiDB-lite"/>
    </source>
</evidence>
<accession>A0A1I8MQX3</accession>
<dbReference type="InterPro" id="IPR036508">
    <property type="entry name" value="Chitin-bd_dom_sf"/>
</dbReference>
<dbReference type="GeneID" id="101899985"/>
<feature type="domain" description="Chitin-binding type-2" evidence="8">
    <location>
        <begin position="146"/>
        <end position="206"/>
    </location>
</feature>
<evidence type="ECO:0000256" key="2">
    <source>
        <dbReference type="ARBA" id="ARBA00022729"/>
    </source>
</evidence>
<dbReference type="RefSeq" id="XP_005186928.2">
    <property type="nucleotide sequence ID" value="XM_005186871.3"/>
</dbReference>